<keyword evidence="4" id="KW-1185">Reference proteome</keyword>
<feature type="region of interest" description="Disordered" evidence="1">
    <location>
        <begin position="39"/>
        <end position="82"/>
    </location>
</feature>
<keyword evidence="2" id="KW-1133">Transmembrane helix</keyword>
<keyword evidence="2" id="KW-0472">Membrane</keyword>
<sequence>MFVVEFLVILACVYYIIRLLIRLVLPMLFQGLVNKAQQHSQQQYSQPRPRHTDGSVRVDKIPQTKSSIPDSEGDYIDYEEIK</sequence>
<gene>
    <name evidence="3" type="ORF">Mucpa_3008</name>
</gene>
<dbReference type="OrthoDB" id="799376at2"/>
<dbReference type="RefSeq" id="WP_008507419.1">
    <property type="nucleotide sequence ID" value="NZ_CM001403.1"/>
</dbReference>
<name>H1YD89_9SPHI</name>
<proteinExistence type="predicted"/>
<reference evidence="3" key="1">
    <citation type="submission" date="2011-09" db="EMBL/GenBank/DDBJ databases">
        <title>The permanent draft genome of Mucilaginibacter paludis DSM 18603.</title>
        <authorList>
            <consortium name="US DOE Joint Genome Institute (JGI-PGF)"/>
            <person name="Lucas S."/>
            <person name="Han J."/>
            <person name="Lapidus A."/>
            <person name="Bruce D."/>
            <person name="Goodwin L."/>
            <person name="Pitluck S."/>
            <person name="Peters L."/>
            <person name="Kyrpides N."/>
            <person name="Mavromatis K."/>
            <person name="Ivanova N."/>
            <person name="Mikhailova N."/>
            <person name="Held B."/>
            <person name="Detter J.C."/>
            <person name="Tapia R."/>
            <person name="Han C."/>
            <person name="Land M."/>
            <person name="Hauser L."/>
            <person name="Markowitz V."/>
            <person name="Cheng J.-F."/>
            <person name="Hugenholtz P."/>
            <person name="Woyke T."/>
            <person name="Wu D."/>
            <person name="Tindall B."/>
            <person name="Brambilla E."/>
            <person name="Klenk H.-P."/>
            <person name="Eisen J.A."/>
        </authorList>
    </citation>
    <scope>NUCLEOTIDE SEQUENCE [LARGE SCALE GENOMIC DNA]</scope>
    <source>
        <strain evidence="3">DSM 18603</strain>
    </source>
</reference>
<dbReference type="eggNOG" id="ENOG5033BIV">
    <property type="taxonomic scope" value="Bacteria"/>
</dbReference>
<dbReference type="STRING" id="714943.Mucpa_3008"/>
<feature type="compositionally biased region" description="Acidic residues" evidence="1">
    <location>
        <begin position="71"/>
        <end position="82"/>
    </location>
</feature>
<evidence type="ECO:0000256" key="1">
    <source>
        <dbReference type="SAM" id="MobiDB-lite"/>
    </source>
</evidence>
<evidence type="ECO:0000313" key="3">
    <source>
        <dbReference type="EMBL" id="EHQ27115.1"/>
    </source>
</evidence>
<feature type="transmembrane region" description="Helical" evidence="2">
    <location>
        <begin position="6"/>
        <end position="25"/>
    </location>
</feature>
<feature type="compositionally biased region" description="Basic and acidic residues" evidence="1">
    <location>
        <begin position="50"/>
        <end position="62"/>
    </location>
</feature>
<evidence type="ECO:0000256" key="2">
    <source>
        <dbReference type="SAM" id="Phobius"/>
    </source>
</evidence>
<dbReference type="EMBL" id="CM001403">
    <property type="protein sequence ID" value="EHQ27115.1"/>
    <property type="molecule type" value="Genomic_DNA"/>
</dbReference>
<keyword evidence="2" id="KW-0812">Transmembrane</keyword>
<protein>
    <recommendedName>
        <fullName evidence="5">DUF4834 domain-containing protein</fullName>
    </recommendedName>
</protein>
<organism evidence="3 4">
    <name type="scientific">Mucilaginibacter paludis DSM 18603</name>
    <dbReference type="NCBI Taxonomy" id="714943"/>
    <lineage>
        <taxon>Bacteria</taxon>
        <taxon>Pseudomonadati</taxon>
        <taxon>Bacteroidota</taxon>
        <taxon>Sphingobacteriia</taxon>
        <taxon>Sphingobacteriales</taxon>
        <taxon>Sphingobacteriaceae</taxon>
        <taxon>Mucilaginibacter</taxon>
    </lineage>
</organism>
<evidence type="ECO:0000313" key="4">
    <source>
        <dbReference type="Proteomes" id="UP000002774"/>
    </source>
</evidence>
<dbReference type="Proteomes" id="UP000002774">
    <property type="component" value="Chromosome"/>
</dbReference>
<evidence type="ECO:0008006" key="5">
    <source>
        <dbReference type="Google" id="ProtNLM"/>
    </source>
</evidence>
<accession>H1YD89</accession>
<dbReference type="HOGENOM" id="CLU_157095_0_1_10"/>
<dbReference type="AlphaFoldDB" id="H1YD89"/>